<protein>
    <submittedName>
        <fullName evidence="1">Uncharacterized protein</fullName>
    </submittedName>
</protein>
<name>A0A1Y2D324_9FUNG</name>
<comment type="caution">
    <text evidence="1">The sequence shown here is derived from an EMBL/GenBank/DDBJ whole genome shotgun (WGS) entry which is preliminary data.</text>
</comment>
<reference evidence="1 2" key="1">
    <citation type="submission" date="2016-07" db="EMBL/GenBank/DDBJ databases">
        <title>Pervasive Adenine N6-methylation of Active Genes in Fungi.</title>
        <authorList>
            <consortium name="DOE Joint Genome Institute"/>
            <person name="Mondo S.J."/>
            <person name="Dannebaum R.O."/>
            <person name="Kuo R.C."/>
            <person name="Labutti K."/>
            <person name="Haridas S."/>
            <person name="Kuo A."/>
            <person name="Salamov A."/>
            <person name="Ahrendt S.R."/>
            <person name="Lipzen A."/>
            <person name="Sullivan W."/>
            <person name="Andreopoulos W.B."/>
            <person name="Clum A."/>
            <person name="Lindquist E."/>
            <person name="Daum C."/>
            <person name="Ramamoorthy G.K."/>
            <person name="Gryganskyi A."/>
            <person name="Culley D."/>
            <person name="Magnuson J.K."/>
            <person name="James T.Y."/>
            <person name="O'Malley M.A."/>
            <person name="Stajich J.E."/>
            <person name="Spatafora J.W."/>
            <person name="Visel A."/>
            <person name="Grigoriev I.V."/>
        </authorList>
    </citation>
    <scope>NUCLEOTIDE SEQUENCE [LARGE SCALE GENOMIC DNA]</scope>
    <source>
        <strain evidence="1 2">JEL800</strain>
    </source>
</reference>
<accession>A0A1Y2D324</accession>
<dbReference type="InterPro" id="IPR018608">
    <property type="entry name" value="Gti1/Pac2"/>
</dbReference>
<keyword evidence="2" id="KW-1185">Reference proteome</keyword>
<gene>
    <name evidence="1" type="ORF">BCR33DRAFT_711035</name>
</gene>
<evidence type="ECO:0000313" key="1">
    <source>
        <dbReference type="EMBL" id="ORY53660.1"/>
    </source>
</evidence>
<proteinExistence type="predicted"/>
<dbReference type="OrthoDB" id="10596003at2759"/>
<dbReference type="Proteomes" id="UP000193642">
    <property type="component" value="Unassembled WGS sequence"/>
</dbReference>
<dbReference type="EMBL" id="MCGO01000001">
    <property type="protein sequence ID" value="ORY53660.1"/>
    <property type="molecule type" value="Genomic_DNA"/>
</dbReference>
<organism evidence="1 2">
    <name type="scientific">Rhizoclosmatium globosum</name>
    <dbReference type="NCBI Taxonomy" id="329046"/>
    <lineage>
        <taxon>Eukaryota</taxon>
        <taxon>Fungi</taxon>
        <taxon>Fungi incertae sedis</taxon>
        <taxon>Chytridiomycota</taxon>
        <taxon>Chytridiomycota incertae sedis</taxon>
        <taxon>Chytridiomycetes</taxon>
        <taxon>Chytridiales</taxon>
        <taxon>Chytriomycetaceae</taxon>
        <taxon>Rhizoclosmatium</taxon>
    </lineage>
</organism>
<evidence type="ECO:0000313" key="2">
    <source>
        <dbReference type="Proteomes" id="UP000193642"/>
    </source>
</evidence>
<dbReference type="Pfam" id="PF09729">
    <property type="entry name" value="Gti1_Pac2"/>
    <property type="match status" value="1"/>
</dbReference>
<dbReference type="AlphaFoldDB" id="A0A1Y2D324"/>
<sequence>MDEIRHLRHPPLFVRDASDAQVMAEAAVAGLYPISQSIPVSHVESGVVFVVKESGVSSSRKMHLNDGLDWSPARSCGRFQLYRQVRHIGLDPHRALREPAPPEECSMFKTKLRPNTMLIPNGLAKRSIVVSTGTSTFRVISYFKPHQVYQHYNLRSSPRPGDLVLQRPSQLRMLQAPKSSDSFIPSPCPSEYLDRHLVAKQVSTSQCCPCTGGEPLGHVLPPPLGWANQPVLLPPMSRFPAFTL</sequence>